<proteinExistence type="predicted"/>
<dbReference type="InterPro" id="IPR009057">
    <property type="entry name" value="Homeodomain-like_sf"/>
</dbReference>
<dbReference type="Proteomes" id="UP000601223">
    <property type="component" value="Unassembled WGS sequence"/>
</dbReference>
<dbReference type="AlphaFoldDB" id="A0A8J3JP11"/>
<protein>
    <recommendedName>
        <fullName evidence="3">DUF433 domain-containing protein</fullName>
    </recommendedName>
</protein>
<reference evidence="1 2" key="1">
    <citation type="submission" date="2021-01" db="EMBL/GenBank/DDBJ databases">
        <title>Whole genome shotgun sequence of Catellatospora bangladeshensis NBRC 107357.</title>
        <authorList>
            <person name="Komaki H."/>
            <person name="Tamura T."/>
        </authorList>
    </citation>
    <scope>NUCLEOTIDE SEQUENCE [LARGE SCALE GENOMIC DNA]</scope>
    <source>
        <strain evidence="1 2">NBRC 107357</strain>
    </source>
</reference>
<dbReference type="RefSeq" id="WP_203745641.1">
    <property type="nucleotide sequence ID" value="NZ_BONF01000012.1"/>
</dbReference>
<evidence type="ECO:0008006" key="3">
    <source>
        <dbReference type="Google" id="ProtNLM"/>
    </source>
</evidence>
<organism evidence="1 2">
    <name type="scientific">Catellatospora bangladeshensis</name>
    <dbReference type="NCBI Taxonomy" id="310355"/>
    <lineage>
        <taxon>Bacteria</taxon>
        <taxon>Bacillati</taxon>
        <taxon>Actinomycetota</taxon>
        <taxon>Actinomycetes</taxon>
        <taxon>Micromonosporales</taxon>
        <taxon>Micromonosporaceae</taxon>
        <taxon>Catellatospora</taxon>
    </lineage>
</organism>
<accession>A0A8J3JP11</accession>
<gene>
    <name evidence="1" type="ORF">Cba03nite_26680</name>
</gene>
<name>A0A8J3JP11_9ACTN</name>
<dbReference type="Gene3D" id="1.10.10.10">
    <property type="entry name" value="Winged helix-like DNA-binding domain superfamily/Winged helix DNA-binding domain"/>
    <property type="match status" value="1"/>
</dbReference>
<dbReference type="EMBL" id="BONF01000012">
    <property type="protein sequence ID" value="GIF81319.1"/>
    <property type="molecule type" value="Genomic_DNA"/>
</dbReference>
<dbReference type="InterPro" id="IPR036388">
    <property type="entry name" value="WH-like_DNA-bd_sf"/>
</dbReference>
<evidence type="ECO:0000313" key="1">
    <source>
        <dbReference type="EMBL" id="GIF81319.1"/>
    </source>
</evidence>
<dbReference type="SUPFAM" id="SSF46689">
    <property type="entry name" value="Homeodomain-like"/>
    <property type="match status" value="1"/>
</dbReference>
<comment type="caution">
    <text evidence="1">The sequence shown here is derived from an EMBL/GenBank/DDBJ whole genome shotgun (WGS) entry which is preliminary data.</text>
</comment>
<keyword evidence="2" id="KW-1185">Reference proteome</keyword>
<sequence>MSYEPKLAAALSGATLAQLAHWRKAKDDDAGAILVPELSDRRPILYSFRDLIALRMCVALRAESSLQRIRRALRTLRFDLGEHAHLSAYRLVTEAGTILLLNEDDAIDLVKNRAGAVLRFADEPLRPYYYDGRSVPDLFRPRPHLRVDAGVRGGEPVVAGTRVPSLQVATLVRDGVPPGEISAFYPGVTAEAARDAVDFADYTDSYDVHAWRVAA</sequence>
<dbReference type="InterPro" id="IPR007367">
    <property type="entry name" value="DUF433"/>
</dbReference>
<dbReference type="Pfam" id="PF04255">
    <property type="entry name" value="DUF433"/>
    <property type="match status" value="1"/>
</dbReference>
<evidence type="ECO:0000313" key="2">
    <source>
        <dbReference type="Proteomes" id="UP000601223"/>
    </source>
</evidence>